<dbReference type="PANTHER" id="PTHR41878:SF1">
    <property type="entry name" value="TNPR PROTEIN"/>
    <property type="match status" value="1"/>
</dbReference>
<dbReference type="RefSeq" id="WP_308475470.1">
    <property type="nucleotide sequence ID" value="NZ_OY726394.1"/>
</dbReference>
<gene>
    <name evidence="2" type="ORF">MU0083_000558</name>
</gene>
<feature type="domain" description="Plasmid pRiA4b Orf3-like" evidence="1">
    <location>
        <begin position="4"/>
        <end position="59"/>
    </location>
</feature>
<evidence type="ECO:0000259" key="1">
    <source>
        <dbReference type="Pfam" id="PF07929"/>
    </source>
</evidence>
<dbReference type="PANTHER" id="PTHR41878">
    <property type="entry name" value="LEXA REPRESSOR-RELATED"/>
    <property type="match status" value="1"/>
</dbReference>
<dbReference type="EMBL" id="OY726394">
    <property type="protein sequence ID" value="CAJ1493916.1"/>
    <property type="molecule type" value="Genomic_DNA"/>
</dbReference>
<dbReference type="Gene3D" id="3.10.290.30">
    <property type="entry name" value="MM3350-like"/>
    <property type="match status" value="1"/>
</dbReference>
<keyword evidence="3" id="KW-1185">Reference proteome</keyword>
<evidence type="ECO:0000313" key="3">
    <source>
        <dbReference type="Proteomes" id="UP001190336"/>
    </source>
</evidence>
<dbReference type="InterPro" id="IPR012912">
    <property type="entry name" value="Plasmid_pRiA4b_Orf3-like"/>
</dbReference>
<organism evidence="2 3">
    <name type="scientific">[Mycobacterium] kokjensenii</name>
    <dbReference type="NCBI Taxonomy" id="3064287"/>
    <lineage>
        <taxon>Bacteria</taxon>
        <taxon>Bacillati</taxon>
        <taxon>Actinomycetota</taxon>
        <taxon>Actinomycetes</taxon>
        <taxon>Mycobacteriales</taxon>
        <taxon>Mycobacteriaceae</taxon>
        <taxon>Mycolicibacter</taxon>
    </lineage>
</organism>
<proteinExistence type="predicted"/>
<name>A0ABM9L7A8_9MYCO</name>
<dbReference type="SUPFAM" id="SSF159941">
    <property type="entry name" value="MM3350-like"/>
    <property type="match status" value="1"/>
</dbReference>
<accession>A0ABM9L7A8</accession>
<sequence>MITARLQVVLRDVEPKVLRVFDVPSTATLPELHDLLQAGIGWTDSHLHQFVTADATYGMVIPDEEGVARRYA</sequence>
<evidence type="ECO:0000313" key="2">
    <source>
        <dbReference type="EMBL" id="CAJ1493916.1"/>
    </source>
</evidence>
<dbReference type="InterPro" id="IPR024047">
    <property type="entry name" value="MM3350-like_sf"/>
</dbReference>
<reference evidence="2 3" key="1">
    <citation type="submission" date="2023-08" db="EMBL/GenBank/DDBJ databases">
        <authorList>
            <person name="Folkvardsen B D."/>
            <person name="Norman A."/>
        </authorList>
    </citation>
    <scope>NUCLEOTIDE SEQUENCE [LARGE SCALE GENOMIC DNA]</scope>
    <source>
        <strain evidence="2 3">Mu0083</strain>
    </source>
</reference>
<protein>
    <recommendedName>
        <fullName evidence="1">Plasmid pRiA4b Orf3-like domain-containing protein</fullName>
    </recommendedName>
</protein>
<dbReference type="Pfam" id="PF07929">
    <property type="entry name" value="PRiA4_ORF3"/>
    <property type="match status" value="1"/>
</dbReference>
<dbReference type="Proteomes" id="UP001190336">
    <property type="component" value="Chromosome"/>
</dbReference>